<accession>A0A8S1QYV8</accession>
<sequence length="72" mass="8748">MQKRLLSNTEILIQSYYLVQLRQLDVMNEDLIELKWISKDYVCQKVIIIEWNKNQEILGVQYCNQQIRDCEL</sequence>
<name>A0A8S1QYV8_9CILI</name>
<reference evidence="1" key="1">
    <citation type="submission" date="2021-01" db="EMBL/GenBank/DDBJ databases">
        <authorList>
            <consortium name="Genoscope - CEA"/>
            <person name="William W."/>
        </authorList>
    </citation>
    <scope>NUCLEOTIDE SEQUENCE</scope>
</reference>
<dbReference type="Proteomes" id="UP000692954">
    <property type="component" value="Unassembled WGS sequence"/>
</dbReference>
<proteinExistence type="predicted"/>
<organism evidence="1 2">
    <name type="scientific">Paramecium sonneborni</name>
    <dbReference type="NCBI Taxonomy" id="65129"/>
    <lineage>
        <taxon>Eukaryota</taxon>
        <taxon>Sar</taxon>
        <taxon>Alveolata</taxon>
        <taxon>Ciliophora</taxon>
        <taxon>Intramacronucleata</taxon>
        <taxon>Oligohymenophorea</taxon>
        <taxon>Peniculida</taxon>
        <taxon>Parameciidae</taxon>
        <taxon>Paramecium</taxon>
    </lineage>
</organism>
<dbReference type="EMBL" id="CAJJDN010000129">
    <property type="protein sequence ID" value="CAD8120981.1"/>
    <property type="molecule type" value="Genomic_DNA"/>
</dbReference>
<evidence type="ECO:0000313" key="1">
    <source>
        <dbReference type="EMBL" id="CAD8120981.1"/>
    </source>
</evidence>
<gene>
    <name evidence="1" type="ORF">PSON_ATCC_30995.1.T1290077</name>
</gene>
<evidence type="ECO:0000313" key="2">
    <source>
        <dbReference type="Proteomes" id="UP000692954"/>
    </source>
</evidence>
<protein>
    <submittedName>
        <fullName evidence="1">Uncharacterized protein</fullName>
    </submittedName>
</protein>
<dbReference type="AlphaFoldDB" id="A0A8S1QYV8"/>
<comment type="caution">
    <text evidence="1">The sequence shown here is derived from an EMBL/GenBank/DDBJ whole genome shotgun (WGS) entry which is preliminary data.</text>
</comment>
<keyword evidence="2" id="KW-1185">Reference proteome</keyword>